<dbReference type="AlphaFoldDB" id="T1AYT3"/>
<gene>
    <name evidence="1" type="ORF">B1B_07141</name>
</gene>
<accession>T1AYT3</accession>
<sequence length="59" mass="6712">MLAALLVREYRSDARIGVKALKIIGRLNKWDDDSVRTALKQAYVEVEGENTEESWRSGC</sequence>
<feature type="non-terminal residue" evidence="1">
    <location>
        <position position="59"/>
    </location>
</feature>
<reference evidence="1" key="2">
    <citation type="journal article" date="2014" name="ISME J.">
        <title>Microbial stratification in low pH oxic and suboxic macroscopic growths along an acid mine drainage.</title>
        <authorList>
            <person name="Mendez-Garcia C."/>
            <person name="Mesa V."/>
            <person name="Sprenger R.R."/>
            <person name="Richter M."/>
            <person name="Diez M.S."/>
            <person name="Solano J."/>
            <person name="Bargiela R."/>
            <person name="Golyshina O.V."/>
            <person name="Manteca A."/>
            <person name="Ramos J.L."/>
            <person name="Gallego J.R."/>
            <person name="Llorente I."/>
            <person name="Martins Dos Santos V.A."/>
            <person name="Jensen O.N."/>
            <person name="Pelaez A.I."/>
            <person name="Sanchez J."/>
            <person name="Ferrer M."/>
        </authorList>
    </citation>
    <scope>NUCLEOTIDE SEQUENCE</scope>
</reference>
<organism evidence="1">
    <name type="scientific">mine drainage metagenome</name>
    <dbReference type="NCBI Taxonomy" id="410659"/>
    <lineage>
        <taxon>unclassified sequences</taxon>
        <taxon>metagenomes</taxon>
        <taxon>ecological metagenomes</taxon>
    </lineage>
</organism>
<reference evidence="1" key="1">
    <citation type="submission" date="2013-08" db="EMBL/GenBank/DDBJ databases">
        <authorList>
            <person name="Mendez C."/>
            <person name="Richter M."/>
            <person name="Ferrer M."/>
            <person name="Sanchez J."/>
        </authorList>
    </citation>
    <scope>NUCLEOTIDE SEQUENCE</scope>
</reference>
<dbReference type="EMBL" id="AUZY01004542">
    <property type="protein sequence ID" value="EQD62697.1"/>
    <property type="molecule type" value="Genomic_DNA"/>
</dbReference>
<protein>
    <submittedName>
        <fullName evidence="1">AAA family ATPase</fullName>
    </submittedName>
</protein>
<comment type="caution">
    <text evidence="1">The sequence shown here is derived from an EMBL/GenBank/DDBJ whole genome shotgun (WGS) entry which is preliminary data.</text>
</comment>
<evidence type="ECO:0000313" key="1">
    <source>
        <dbReference type="EMBL" id="EQD62697.1"/>
    </source>
</evidence>
<name>T1AYT3_9ZZZZ</name>
<proteinExistence type="predicted"/>